<proteinExistence type="predicted"/>
<protein>
    <submittedName>
        <fullName evidence="1">Uncharacterized protein</fullName>
    </submittedName>
</protein>
<evidence type="ECO:0000313" key="1">
    <source>
        <dbReference type="EMBL" id="APL95523.1"/>
    </source>
</evidence>
<dbReference type="EMBL" id="CP013070">
    <property type="protein sequence ID" value="APL95523.1"/>
    <property type="molecule type" value="Genomic_DNA"/>
</dbReference>
<gene>
    <name evidence="1" type="ORF">SIDU_13940</name>
</gene>
<name>A0A1L5BRL2_SPHIB</name>
<dbReference type="KEGG" id="sinb:SIDU_13940"/>
<dbReference type="RefSeq" id="WP_007682377.1">
    <property type="nucleotide sequence ID" value="NZ_CP013070.1"/>
</dbReference>
<reference evidence="1 2" key="1">
    <citation type="journal article" date="2012" name="J. Bacteriol.">
        <title>Genome sequence of Sphingobium indicum B90A, a hexachlorocyclohexane-degrading bacterium.</title>
        <authorList>
            <person name="Anand S."/>
            <person name="Sangwan N."/>
            <person name="Lata P."/>
            <person name="Kaur J."/>
            <person name="Dua A."/>
            <person name="Singh A.K."/>
            <person name="Verma M."/>
            <person name="Kaur J."/>
            <person name="Khurana J.P."/>
            <person name="Khurana P."/>
            <person name="Mathur S."/>
            <person name="Lal R."/>
        </authorList>
    </citation>
    <scope>NUCLEOTIDE SEQUENCE [LARGE SCALE GENOMIC DNA]</scope>
    <source>
        <strain evidence="2">DSM 16412 / CCM 7286 / MTCC 6364 / B90A</strain>
    </source>
</reference>
<dbReference type="AlphaFoldDB" id="A0A1L5BRL2"/>
<evidence type="ECO:0000313" key="2">
    <source>
        <dbReference type="Proteomes" id="UP000004550"/>
    </source>
</evidence>
<accession>A0A1L5BRL2</accession>
<dbReference type="Proteomes" id="UP000004550">
    <property type="component" value="Chromosome"/>
</dbReference>
<sequence length="257" mass="27522">MHETAHIGAMKDVAIKAKARDGARTTRYAMRDARTGEWLTVSEQAGTPPAETREIGRALALSTNSVAVVLDALRAATVRSRSARTPLQFIVEVKPNGAPRIVAAPEAPDTQGDEFEIDAAEEAALGEALESARARGRHRVAEILAGQDMLTGEAFARHVDATRGTVNEWRQAQQVLALQGATRGYRYPVWQIGADGKPFAEIPQLFAIFGRDAWAVYRFLVQHHPELDGLSASEALASGLGAETVAVAEAVAEGTFA</sequence>
<organism evidence="1 2">
    <name type="scientific">Sphingobium indicum (strain DSM 16412 / CCM 7286 / MTCC 6364 / B90A)</name>
    <dbReference type="NCBI Taxonomy" id="861109"/>
    <lineage>
        <taxon>Bacteria</taxon>
        <taxon>Pseudomonadati</taxon>
        <taxon>Pseudomonadota</taxon>
        <taxon>Alphaproteobacteria</taxon>
        <taxon>Sphingomonadales</taxon>
        <taxon>Sphingomonadaceae</taxon>
        <taxon>Sphingobium</taxon>
    </lineage>
</organism>